<gene>
    <name evidence="1" type="ORF">B8W72_12965</name>
</gene>
<evidence type="ECO:0000313" key="1">
    <source>
        <dbReference type="EMBL" id="OUM33005.1"/>
    </source>
</evidence>
<organism evidence="1 2">
    <name type="scientific">Pseudomonas putida</name>
    <name type="common">Arthrobacter siderocapsulatus</name>
    <dbReference type="NCBI Taxonomy" id="303"/>
    <lineage>
        <taxon>Bacteria</taxon>
        <taxon>Pseudomonadati</taxon>
        <taxon>Pseudomonadota</taxon>
        <taxon>Gammaproteobacteria</taxon>
        <taxon>Pseudomonadales</taxon>
        <taxon>Pseudomonadaceae</taxon>
        <taxon>Pseudomonas</taxon>
    </lineage>
</organism>
<dbReference type="Proteomes" id="UP000196082">
    <property type="component" value="Unassembled WGS sequence"/>
</dbReference>
<dbReference type="EMBL" id="NFSB01000074">
    <property type="protein sequence ID" value="OUM33005.1"/>
    <property type="molecule type" value="Genomic_DNA"/>
</dbReference>
<dbReference type="AlphaFoldDB" id="A0A1Y3L4V7"/>
<protein>
    <recommendedName>
        <fullName evidence="3">DUF934 domain-containing protein</fullName>
    </recommendedName>
</protein>
<proteinExistence type="predicted"/>
<accession>A0A1Y3L4V7</accession>
<dbReference type="InterPro" id="IPR008318">
    <property type="entry name" value="UCP030820"/>
</dbReference>
<sequence length="158" mass="17738">MLVDRDGRVQPDSWRYLDSEALPTYAPQTVLQPQQWDDYHMRFGQPAEGLWLAADQDPAQVLPLLGHLALIVVEFAKSRDGRGFTLARLLRERHGFGGDLRATGPLLPDQFAMLLQCGFTSVRVSASVPAQRWQDAAAAHHQARPRTLLQRLSQRSEA</sequence>
<evidence type="ECO:0008006" key="3">
    <source>
        <dbReference type="Google" id="ProtNLM"/>
    </source>
</evidence>
<comment type="caution">
    <text evidence="1">The sequence shown here is derived from an EMBL/GenBank/DDBJ whole genome shotgun (WGS) entry which is preliminary data.</text>
</comment>
<name>A0A1Y3L4V7_PSEPU</name>
<reference evidence="1 2" key="1">
    <citation type="submission" date="2017-05" db="EMBL/GenBank/DDBJ databases">
        <title>Whole genome sequence of Pseudomonas putida isolate 1312 commercialized as a biostimulant.</title>
        <authorList>
            <person name="Crovadore J."/>
            <person name="Blanc P."/>
            <person name="Chablais R."/>
            <person name="Cochard B."/>
            <person name="Grizard D."/>
            <person name="Lefort F."/>
        </authorList>
    </citation>
    <scope>NUCLEOTIDE SEQUENCE [LARGE SCALE GENOMIC DNA]</scope>
    <source>
        <strain evidence="1 2">1312</strain>
    </source>
</reference>
<dbReference type="Pfam" id="PF06073">
    <property type="entry name" value="DUF934"/>
    <property type="match status" value="1"/>
</dbReference>
<evidence type="ECO:0000313" key="2">
    <source>
        <dbReference type="Proteomes" id="UP000196082"/>
    </source>
</evidence>
<dbReference type="RefSeq" id="WP_086976315.1">
    <property type="nucleotide sequence ID" value="NZ_NFSB01000074.1"/>
</dbReference>